<dbReference type="Pfam" id="PF09225">
    <property type="entry name" value="Endonuc-PvuII"/>
    <property type="match status" value="1"/>
</dbReference>
<keyword evidence="1" id="KW-0540">Nuclease</keyword>
<keyword evidence="1" id="KW-0255">Endonuclease</keyword>
<reference evidence="1 2" key="1">
    <citation type="submission" date="2017-08" db="EMBL/GenBank/DDBJ databases">
        <title>Infants hospitalized years apart are colonized by the same room-sourced microbial strains.</title>
        <authorList>
            <person name="Brooks B."/>
            <person name="Olm M.R."/>
            <person name="Firek B.A."/>
            <person name="Baker R."/>
            <person name="Thomas B.C."/>
            <person name="Morowitz M.J."/>
            <person name="Banfield J.F."/>
        </authorList>
    </citation>
    <scope>NUCLEOTIDE SEQUENCE [LARGE SCALE GENOMIC DNA]</scope>
    <source>
        <strain evidence="1">S2_018_000_R3_110</strain>
    </source>
</reference>
<proteinExistence type="predicted"/>
<dbReference type="GO" id="GO:0004519">
    <property type="term" value="F:endonuclease activity"/>
    <property type="evidence" value="ECO:0007669"/>
    <property type="project" value="UniProtKB-KW"/>
</dbReference>
<dbReference type="Gene3D" id="3.40.210.10">
    <property type="entry name" value="PVUII Endonuclease, subunit A"/>
    <property type="match status" value="1"/>
</dbReference>
<dbReference type="AlphaFoldDB" id="A0A2W4Z840"/>
<sequence>MKPHPDKDRMDALMPAIREFQALALRHGINDIFQDNGGKLLQVILTLGLTVLPGREGNDARDELGLEYELKSVNLDLTKNFSTHHHLNPVILAKYRQVDWVFALYRGIELIAVYRMKPWQLEPWFAKQESKWHSDGGRDINNPKIPVGYVLEHGQLLAGCDPEIRFRASKMVPVMPVLDPFRADND</sequence>
<dbReference type="InterPro" id="IPR015306">
    <property type="entry name" value="Restrct_endonuc_II_PvuII"/>
</dbReference>
<accession>A0A2W4Z840</accession>
<name>A0A2W4Z840_9SPHN</name>
<evidence type="ECO:0000313" key="2">
    <source>
        <dbReference type="Proteomes" id="UP000248614"/>
    </source>
</evidence>
<dbReference type="EMBL" id="QFNF01000025">
    <property type="protein sequence ID" value="PZO76692.1"/>
    <property type="molecule type" value="Genomic_DNA"/>
</dbReference>
<dbReference type="CDD" id="cd22351">
    <property type="entry name" value="PvuII-like"/>
    <property type="match status" value="1"/>
</dbReference>
<comment type="caution">
    <text evidence="1">The sequence shown here is derived from an EMBL/GenBank/DDBJ whole genome shotgun (WGS) entry which is preliminary data.</text>
</comment>
<dbReference type="SUPFAM" id="SSF52980">
    <property type="entry name" value="Restriction endonuclease-like"/>
    <property type="match status" value="1"/>
</dbReference>
<gene>
    <name evidence="1" type="ORF">DI632_10045</name>
</gene>
<protein>
    <submittedName>
        <fullName evidence="1">Restriction endonuclease</fullName>
    </submittedName>
</protein>
<dbReference type="Proteomes" id="UP000248614">
    <property type="component" value="Unassembled WGS sequence"/>
</dbReference>
<dbReference type="InterPro" id="IPR038402">
    <property type="entry name" value="PvuII_sf"/>
</dbReference>
<keyword evidence="1" id="KW-0378">Hydrolase</keyword>
<organism evidence="1 2">
    <name type="scientific">Sphingomonas hengshuiensis</name>
    <dbReference type="NCBI Taxonomy" id="1609977"/>
    <lineage>
        <taxon>Bacteria</taxon>
        <taxon>Pseudomonadati</taxon>
        <taxon>Pseudomonadota</taxon>
        <taxon>Alphaproteobacteria</taxon>
        <taxon>Sphingomonadales</taxon>
        <taxon>Sphingomonadaceae</taxon>
        <taxon>Sphingomonas</taxon>
    </lineage>
</organism>
<evidence type="ECO:0000313" key="1">
    <source>
        <dbReference type="EMBL" id="PZO76692.1"/>
    </source>
</evidence>
<dbReference type="InterPro" id="IPR011335">
    <property type="entry name" value="Restrct_endonuc-II-like"/>
</dbReference>